<evidence type="ECO:0000256" key="1">
    <source>
        <dbReference type="HAMAP-Rule" id="MF_00226"/>
    </source>
</evidence>
<dbReference type="SMART" id="SM00852">
    <property type="entry name" value="MoCF_biosynth"/>
    <property type="match status" value="1"/>
</dbReference>
<evidence type="ECO:0000313" key="3">
    <source>
        <dbReference type="EMBL" id="QIL47593.1"/>
    </source>
</evidence>
<proteinExistence type="inferred from homology"/>
<dbReference type="NCBIfam" id="TIGR00177">
    <property type="entry name" value="molyb_syn"/>
    <property type="match status" value="1"/>
</dbReference>
<feature type="domain" description="MoaB/Mog" evidence="2">
    <location>
        <begin position="4"/>
        <end position="170"/>
    </location>
</feature>
<dbReference type="Pfam" id="PF18146">
    <property type="entry name" value="CinA_KH"/>
    <property type="match status" value="1"/>
</dbReference>
<dbReference type="EMBL" id="CP049887">
    <property type="protein sequence ID" value="QIL47593.1"/>
    <property type="molecule type" value="Genomic_DNA"/>
</dbReference>
<dbReference type="NCBIfam" id="NF001813">
    <property type="entry name" value="PRK00549.1"/>
    <property type="match status" value="1"/>
</dbReference>
<dbReference type="AlphaFoldDB" id="A0A6G8ARN8"/>
<dbReference type="NCBIfam" id="TIGR00200">
    <property type="entry name" value="cinA_nterm"/>
    <property type="match status" value="1"/>
</dbReference>
<gene>
    <name evidence="1" type="primary">cinA</name>
    <name evidence="3" type="ORF">G7082_03090</name>
</gene>
<dbReference type="InterPro" id="IPR008136">
    <property type="entry name" value="CinA_C"/>
</dbReference>
<dbReference type="InterPro" id="IPR001453">
    <property type="entry name" value="MoaB/Mog_dom"/>
</dbReference>
<dbReference type="HAMAP" id="MF_00226_B">
    <property type="entry name" value="CinA_B"/>
    <property type="match status" value="1"/>
</dbReference>
<protein>
    <recommendedName>
        <fullName evidence="1">Putative competence-damage inducible protein</fullName>
    </recommendedName>
</protein>
<dbReference type="InterPro" id="IPR008135">
    <property type="entry name" value="Competence-induced_CinA"/>
</dbReference>
<dbReference type="Proteomes" id="UP000501747">
    <property type="component" value="Chromosome"/>
</dbReference>
<dbReference type="CDD" id="cd00885">
    <property type="entry name" value="cinA"/>
    <property type="match status" value="1"/>
</dbReference>
<dbReference type="RefSeq" id="WP_166033765.1">
    <property type="nucleotide sequence ID" value="NZ_CP049887.1"/>
</dbReference>
<reference evidence="3 4" key="1">
    <citation type="submission" date="2020-03" db="EMBL/GenBank/DDBJ databases">
        <title>Vagococcus sp. nov., isolated from beetles.</title>
        <authorList>
            <person name="Hyun D.-W."/>
            <person name="Bae J.-W."/>
        </authorList>
    </citation>
    <scope>NUCLEOTIDE SEQUENCE [LARGE SCALE GENOMIC DNA]</scope>
    <source>
        <strain evidence="3 4">HDW17B</strain>
    </source>
</reference>
<dbReference type="InterPro" id="IPR041424">
    <property type="entry name" value="CinA_KH"/>
</dbReference>
<dbReference type="Gene3D" id="3.30.70.2860">
    <property type="match status" value="1"/>
</dbReference>
<name>A0A6G8ARN8_9ENTE</name>
<dbReference type="Gene3D" id="3.40.980.10">
    <property type="entry name" value="MoaB/Mog-like domain"/>
    <property type="match status" value="1"/>
</dbReference>
<evidence type="ECO:0000259" key="2">
    <source>
        <dbReference type="SMART" id="SM00852"/>
    </source>
</evidence>
<sequence length="408" mass="45427">MKAEIIAVGTEILLGEIVNTNATYLSQVLTELGFDLYHQQVVGDNEARLLSSIDEASSRADLVVLCGGLGPTEDDLTKQTVAKYVDSELMYDEVALKHVTDYFVYSDRPMTENNKQQALTIKGATTIQNPAGLACGLLIEKEKTHFLLLPGPPREMKKMVEVGVLSLLSQLLPNKTKLVSRYLRFMGIGESLLVTELSELIEAQTNPTIAPYAKSNEVMLRIAAKCEKESEGYALLDSIEEKIKVKVGEYFYGYGENLTIEETVISLLSEKNKTLAIIETTTGGLCQSRLSKVVDSAKVFAGGRVLYSDEAICSYLETEDKRVYTEETTRLLAQKIKEEMKTTYGLCVMVVDESHATSYFPKGTILLSLVVGDKTYFDKMIINRDFEYVKDGAVKHSLNYLRKLVIKK</sequence>
<dbReference type="KEGG" id="vhy:G7082_03090"/>
<comment type="similarity">
    <text evidence="1">Belongs to the CinA family.</text>
</comment>
<dbReference type="InterPro" id="IPR050101">
    <property type="entry name" value="CinA"/>
</dbReference>
<accession>A0A6G8ARN8</accession>
<dbReference type="PANTHER" id="PTHR13939">
    <property type="entry name" value="NICOTINAMIDE-NUCLEOTIDE AMIDOHYDROLASE PNCC"/>
    <property type="match status" value="1"/>
</dbReference>
<dbReference type="Gene3D" id="3.90.950.20">
    <property type="entry name" value="CinA-like"/>
    <property type="match status" value="1"/>
</dbReference>
<dbReference type="InterPro" id="IPR036425">
    <property type="entry name" value="MoaB/Mog-like_dom_sf"/>
</dbReference>
<dbReference type="PANTHER" id="PTHR13939:SF0">
    <property type="entry name" value="NMN AMIDOHYDROLASE-LIKE PROTEIN YFAY"/>
    <property type="match status" value="1"/>
</dbReference>
<dbReference type="PIRSF" id="PIRSF006728">
    <property type="entry name" value="CinA"/>
    <property type="match status" value="1"/>
</dbReference>
<dbReference type="Pfam" id="PF02464">
    <property type="entry name" value="CinA"/>
    <property type="match status" value="1"/>
</dbReference>
<keyword evidence="4" id="KW-1185">Reference proteome</keyword>
<organism evidence="3 4">
    <name type="scientific">Vagococcus hydrophili</name>
    <dbReference type="NCBI Taxonomy" id="2714947"/>
    <lineage>
        <taxon>Bacteria</taxon>
        <taxon>Bacillati</taxon>
        <taxon>Bacillota</taxon>
        <taxon>Bacilli</taxon>
        <taxon>Lactobacillales</taxon>
        <taxon>Enterococcaceae</taxon>
        <taxon>Vagococcus</taxon>
    </lineage>
</organism>
<evidence type="ECO:0000313" key="4">
    <source>
        <dbReference type="Proteomes" id="UP000501747"/>
    </source>
</evidence>
<dbReference type="SUPFAM" id="SSF53218">
    <property type="entry name" value="Molybdenum cofactor biosynthesis proteins"/>
    <property type="match status" value="1"/>
</dbReference>
<dbReference type="InterPro" id="IPR036653">
    <property type="entry name" value="CinA-like_C"/>
</dbReference>
<dbReference type="SUPFAM" id="SSF142433">
    <property type="entry name" value="CinA-like"/>
    <property type="match status" value="1"/>
</dbReference>
<dbReference type="Pfam" id="PF00994">
    <property type="entry name" value="MoCF_biosynth"/>
    <property type="match status" value="1"/>
</dbReference>